<dbReference type="AlphaFoldDB" id="A0A381PLV8"/>
<proteinExistence type="predicted"/>
<organism evidence="1">
    <name type="scientific">marine metagenome</name>
    <dbReference type="NCBI Taxonomy" id="408172"/>
    <lineage>
        <taxon>unclassified sequences</taxon>
        <taxon>metagenomes</taxon>
        <taxon>ecological metagenomes</taxon>
    </lineage>
</organism>
<protein>
    <recommendedName>
        <fullName evidence="2">NRDE family protein</fullName>
    </recommendedName>
</protein>
<dbReference type="PANTHER" id="PTHR17985">
    <property type="entry name" value="SER/THR-RICH PROTEIN T10 IN DGCR REGION"/>
    <property type="match status" value="1"/>
</dbReference>
<reference evidence="1" key="1">
    <citation type="submission" date="2018-05" db="EMBL/GenBank/DDBJ databases">
        <authorList>
            <person name="Lanie J.A."/>
            <person name="Ng W.-L."/>
            <person name="Kazmierczak K.M."/>
            <person name="Andrzejewski T.M."/>
            <person name="Davidsen T.M."/>
            <person name="Wayne K.J."/>
            <person name="Tettelin H."/>
            <person name="Glass J.I."/>
            <person name="Rusch D."/>
            <person name="Podicherti R."/>
            <person name="Tsui H.-C.T."/>
            <person name="Winkler M.E."/>
        </authorList>
    </citation>
    <scope>NUCLEOTIDE SEQUENCE</scope>
</reference>
<gene>
    <name evidence="1" type="ORF">METZ01_LOCUS20866</name>
</gene>
<dbReference type="EMBL" id="UINC01001027">
    <property type="protein sequence ID" value="SUZ68012.1"/>
    <property type="molecule type" value="Genomic_DNA"/>
</dbReference>
<dbReference type="InterPro" id="IPR008551">
    <property type="entry name" value="TANGO2"/>
</dbReference>
<dbReference type="PANTHER" id="PTHR17985:SF8">
    <property type="entry name" value="TRANSPORT AND GOLGI ORGANIZATION PROTEIN 2 HOMOLOG"/>
    <property type="match status" value="1"/>
</dbReference>
<evidence type="ECO:0000313" key="1">
    <source>
        <dbReference type="EMBL" id="SUZ68012.1"/>
    </source>
</evidence>
<accession>A0A381PLV8</accession>
<dbReference type="Pfam" id="PF05742">
    <property type="entry name" value="TANGO2"/>
    <property type="match status" value="1"/>
</dbReference>
<evidence type="ECO:0008006" key="2">
    <source>
        <dbReference type="Google" id="ProtNLM"/>
    </source>
</evidence>
<name>A0A381PLV8_9ZZZZ</name>
<sequence>MDPDRPLIVAANRDEYYARPALAAHSWDDHPSIFAGRDMEARGTWLGISRNGRFAAITNWTHDSSSPSFPRSRGDLTVEFLLASTTPHNYTSTINPDQFAGFNFIAFDGRELIYTTNRTGDTRILEPGIYGLTNTHLDDPWPKSTRGVRKLTNAIVRPVLSDLIDLLRMDEPLSPLANSLDDESTVVEQRTSPGFIRGGVYGTRASTAVILERDKFLFCEQAFESKGRATKRIEEIVLLENQ</sequence>